<dbReference type="PANTHER" id="PTHR28538:SF1">
    <property type="entry name" value="INTEGRAL INNER NUCLEAR MEMBRANE PROTEIN IMA1"/>
    <property type="match status" value="1"/>
</dbReference>
<sequence length="516" mass="58175">MYQTCRDGDSSVQGLLAMLLLRTQNGEITDPPAATESPGRNNVQYAIPRSFISRPTSLSPPPLNSPFEPPTGTGATDPVFCATCLRNQQILSSSLAQFEWPDDSTRAEQSARERKYWALRKDLETRYPQVCDTCLPKVNQKLHQASYMAKTDHLRRMMDRTRSQRTTAKSHGPLDLVDLLGKSSWHAGFVLQAVWHLMMIALYLTEPFASTPPDGHGLAVALKKFHQMNLLILPHSDQLMRWAISLGMCSFPWNPRFKQSIRGFTTHILGFKQWYSYQLLAFFVRFVAFSIAQYSRSHGLPPSAQLSAQFIIPLVMIQVYRSSKKAIHTDTSPLFRQPAELVAGPNVASVERPKAKEPEDLGSILDEISHSSTTRQNQITSASPEQSFAAGMRGTRSPPIPMSQRTNGFMQSLQQEVQYDDEMDWSPSASQHRAFSSYNPYKIKNTNPRFNDTPTEPKPGPIWYKVPPAPTNPAQRSRNPPFASYYSGESQRERKLLPVNGTTASQLWEQAPREFL</sequence>
<dbReference type="GO" id="GO:0071765">
    <property type="term" value="P:nuclear inner membrane organization"/>
    <property type="evidence" value="ECO:0007669"/>
    <property type="project" value="InterPro"/>
</dbReference>
<evidence type="ECO:0000256" key="2">
    <source>
        <dbReference type="ARBA" id="ARBA00022692"/>
    </source>
</evidence>
<dbReference type="AlphaFoldDB" id="A0A9W8NAT5"/>
<keyword evidence="5" id="KW-0539">Nucleus</keyword>
<dbReference type="GO" id="GO:0005637">
    <property type="term" value="C:nuclear inner membrane"/>
    <property type="evidence" value="ECO:0007669"/>
    <property type="project" value="UniProtKB-SubCell"/>
</dbReference>
<protein>
    <recommendedName>
        <fullName evidence="7">Ima1 N-terminal domain-containing protein</fullName>
    </recommendedName>
</protein>
<proteinExistence type="predicted"/>
<feature type="domain" description="Ima1 N-terminal" evidence="7">
    <location>
        <begin position="23"/>
        <end position="138"/>
    </location>
</feature>
<evidence type="ECO:0000256" key="3">
    <source>
        <dbReference type="ARBA" id="ARBA00022989"/>
    </source>
</evidence>
<keyword evidence="2" id="KW-0812">Transmembrane</keyword>
<feature type="compositionally biased region" description="Polar residues" evidence="6">
    <location>
        <begin position="439"/>
        <end position="454"/>
    </location>
</feature>
<dbReference type="GO" id="GO:0034992">
    <property type="term" value="C:microtubule organizing center attachment site"/>
    <property type="evidence" value="ECO:0007669"/>
    <property type="project" value="TreeGrafter"/>
</dbReference>
<comment type="caution">
    <text evidence="8">The sequence shown here is derived from an EMBL/GenBank/DDBJ whole genome shotgun (WGS) entry which is preliminary data.</text>
</comment>
<dbReference type="PANTHER" id="PTHR28538">
    <property type="entry name" value="INTEGRAL INNER NUCLEAR MEMBRANE PROTEIN IMA1"/>
    <property type="match status" value="1"/>
</dbReference>
<feature type="region of interest" description="Disordered" evidence="6">
    <location>
        <begin position="469"/>
        <end position="498"/>
    </location>
</feature>
<dbReference type="Pfam" id="PF09779">
    <property type="entry name" value="Ima1_N"/>
    <property type="match status" value="1"/>
</dbReference>
<keyword evidence="4" id="KW-0472">Membrane</keyword>
<dbReference type="GO" id="GO:0044732">
    <property type="term" value="C:mitotic spindle pole body"/>
    <property type="evidence" value="ECO:0007669"/>
    <property type="project" value="TreeGrafter"/>
</dbReference>
<feature type="region of interest" description="Disordered" evidence="6">
    <location>
        <begin position="439"/>
        <end position="458"/>
    </location>
</feature>
<comment type="subcellular location">
    <subcellularLocation>
        <location evidence="1">Nucleus inner membrane</location>
        <topology evidence="1">Multi-pass membrane protein</topology>
    </subcellularLocation>
</comment>
<evidence type="ECO:0000256" key="1">
    <source>
        <dbReference type="ARBA" id="ARBA00004473"/>
    </source>
</evidence>
<evidence type="ECO:0000313" key="9">
    <source>
        <dbReference type="Proteomes" id="UP001148614"/>
    </source>
</evidence>
<evidence type="ECO:0000259" key="7">
    <source>
        <dbReference type="Pfam" id="PF09779"/>
    </source>
</evidence>
<dbReference type="InterPro" id="IPR042321">
    <property type="entry name" value="Ima1"/>
</dbReference>
<evidence type="ECO:0000256" key="6">
    <source>
        <dbReference type="SAM" id="MobiDB-lite"/>
    </source>
</evidence>
<dbReference type="VEuPathDB" id="FungiDB:F4678DRAFT_434922"/>
<name>A0A9W8NAT5_9PEZI</name>
<dbReference type="EMBL" id="JANPWZ010001401">
    <property type="protein sequence ID" value="KAJ3566080.1"/>
    <property type="molecule type" value="Genomic_DNA"/>
</dbReference>
<feature type="region of interest" description="Disordered" evidence="6">
    <location>
        <begin position="53"/>
        <end position="72"/>
    </location>
</feature>
<keyword evidence="3" id="KW-1133">Transmembrane helix</keyword>
<evidence type="ECO:0000256" key="4">
    <source>
        <dbReference type="ARBA" id="ARBA00023136"/>
    </source>
</evidence>
<reference evidence="8" key="1">
    <citation type="submission" date="2022-07" db="EMBL/GenBank/DDBJ databases">
        <title>Genome Sequence of Xylaria arbuscula.</title>
        <authorList>
            <person name="Buettner E."/>
        </authorList>
    </citation>
    <scope>NUCLEOTIDE SEQUENCE</scope>
    <source>
        <strain evidence="8">VT107</strain>
    </source>
</reference>
<organism evidence="8 9">
    <name type="scientific">Xylaria arbuscula</name>
    <dbReference type="NCBI Taxonomy" id="114810"/>
    <lineage>
        <taxon>Eukaryota</taxon>
        <taxon>Fungi</taxon>
        <taxon>Dikarya</taxon>
        <taxon>Ascomycota</taxon>
        <taxon>Pezizomycotina</taxon>
        <taxon>Sordariomycetes</taxon>
        <taxon>Xylariomycetidae</taxon>
        <taxon>Xylariales</taxon>
        <taxon>Xylariaceae</taxon>
        <taxon>Xylaria</taxon>
    </lineage>
</organism>
<gene>
    <name evidence="8" type="ORF">NPX13_g7266</name>
</gene>
<accession>A0A9W8NAT5</accession>
<feature type="compositionally biased region" description="Pro residues" evidence="6">
    <location>
        <begin position="58"/>
        <end position="69"/>
    </location>
</feature>
<dbReference type="InterPro" id="IPR018617">
    <property type="entry name" value="Ima1_N"/>
</dbReference>
<evidence type="ECO:0000256" key="5">
    <source>
        <dbReference type="ARBA" id="ARBA00023242"/>
    </source>
</evidence>
<dbReference type="GO" id="GO:0034506">
    <property type="term" value="C:chromosome, centromeric core domain"/>
    <property type="evidence" value="ECO:0007669"/>
    <property type="project" value="TreeGrafter"/>
</dbReference>
<feature type="compositionally biased region" description="Polar residues" evidence="6">
    <location>
        <begin position="371"/>
        <end position="386"/>
    </location>
</feature>
<dbReference type="Proteomes" id="UP001148614">
    <property type="component" value="Unassembled WGS sequence"/>
</dbReference>
<feature type="region of interest" description="Disordered" evidence="6">
    <location>
        <begin position="371"/>
        <end position="399"/>
    </location>
</feature>
<evidence type="ECO:0000313" key="8">
    <source>
        <dbReference type="EMBL" id="KAJ3566080.1"/>
    </source>
</evidence>
<keyword evidence="9" id="KW-1185">Reference proteome</keyword>